<gene>
    <name evidence="12" type="ORF">MUK42_14888</name>
</gene>
<dbReference type="EMBL" id="CP097511">
    <property type="protein sequence ID" value="URE47330.1"/>
    <property type="molecule type" value="Genomic_DNA"/>
</dbReference>
<dbReference type="FunFam" id="3.50.7.10:FF:000001">
    <property type="entry name" value="60 kDa chaperonin"/>
    <property type="match status" value="1"/>
</dbReference>
<dbReference type="PROSITE" id="PS00296">
    <property type="entry name" value="CHAPERONINS_CPN60"/>
    <property type="match status" value="1"/>
</dbReference>
<dbReference type="Gene3D" id="3.30.260.10">
    <property type="entry name" value="TCP-1-like chaperonin intermediate domain"/>
    <property type="match status" value="1"/>
</dbReference>
<dbReference type="SUPFAM" id="SSF52029">
    <property type="entry name" value="GroEL apical domain-like"/>
    <property type="match status" value="1"/>
</dbReference>
<dbReference type="CDD" id="cd03344">
    <property type="entry name" value="GroEL"/>
    <property type="match status" value="1"/>
</dbReference>
<dbReference type="PRINTS" id="PR00298">
    <property type="entry name" value="CHAPERONIN60"/>
</dbReference>
<dbReference type="SUPFAM" id="SSF54849">
    <property type="entry name" value="GroEL-intermediate domain like"/>
    <property type="match status" value="1"/>
</dbReference>
<keyword evidence="5" id="KW-0862">Zinc</keyword>
<dbReference type="NCBIfam" id="NF009489">
    <property type="entry name" value="PRK12851.1"/>
    <property type="match status" value="1"/>
</dbReference>
<dbReference type="PROSITE" id="PS00028">
    <property type="entry name" value="ZINC_FINGER_C2H2_1"/>
    <property type="match status" value="2"/>
</dbReference>
<keyword evidence="4 8" id="KW-0863">Zinc-finger</keyword>
<dbReference type="AlphaFoldDB" id="A0A9E7LE48"/>
<feature type="region of interest" description="Disordered" evidence="10">
    <location>
        <begin position="867"/>
        <end position="891"/>
    </location>
</feature>
<evidence type="ECO:0000256" key="8">
    <source>
        <dbReference type="PROSITE-ProRule" id="PRU00027"/>
    </source>
</evidence>
<dbReference type="InterPro" id="IPR003656">
    <property type="entry name" value="Znf_BED"/>
</dbReference>
<dbReference type="InterPro" id="IPR013087">
    <property type="entry name" value="Znf_C2H2_type"/>
</dbReference>
<dbReference type="NCBIfam" id="NF000592">
    <property type="entry name" value="PRK00013.1"/>
    <property type="match status" value="1"/>
</dbReference>
<dbReference type="GO" id="GO:0008270">
    <property type="term" value="F:zinc ion binding"/>
    <property type="evidence" value="ECO:0007669"/>
    <property type="project" value="UniProtKB-KW"/>
</dbReference>
<feature type="compositionally biased region" description="Polar residues" evidence="10">
    <location>
        <begin position="766"/>
        <end position="780"/>
    </location>
</feature>
<protein>
    <submittedName>
        <fullName evidence="12">C2H2 zinc finger protein</fullName>
    </submittedName>
</protein>
<evidence type="ECO:0000256" key="1">
    <source>
        <dbReference type="ARBA" id="ARBA00006607"/>
    </source>
</evidence>
<keyword evidence="13" id="KW-1185">Reference proteome</keyword>
<reference evidence="12" key="1">
    <citation type="submission" date="2022-05" db="EMBL/GenBank/DDBJ databases">
        <title>The Musa troglodytarum L. genome provides insights into the mechanism of non-climacteric behaviour and enrichment of carotenoids.</title>
        <authorList>
            <person name="Wang J."/>
        </authorList>
    </citation>
    <scope>NUCLEOTIDE SEQUENCE</scope>
    <source>
        <tissue evidence="12">Leaf</tissue>
    </source>
</reference>
<organism evidence="12 13">
    <name type="scientific">Musa troglodytarum</name>
    <name type="common">fe'i banana</name>
    <dbReference type="NCBI Taxonomy" id="320322"/>
    <lineage>
        <taxon>Eukaryota</taxon>
        <taxon>Viridiplantae</taxon>
        <taxon>Streptophyta</taxon>
        <taxon>Embryophyta</taxon>
        <taxon>Tracheophyta</taxon>
        <taxon>Spermatophyta</taxon>
        <taxon>Magnoliopsida</taxon>
        <taxon>Liliopsida</taxon>
        <taxon>Zingiberales</taxon>
        <taxon>Musaceae</taxon>
        <taxon>Musa</taxon>
    </lineage>
</organism>
<evidence type="ECO:0000313" key="13">
    <source>
        <dbReference type="Proteomes" id="UP001055439"/>
    </source>
</evidence>
<evidence type="ECO:0000256" key="4">
    <source>
        <dbReference type="ARBA" id="ARBA00022771"/>
    </source>
</evidence>
<dbReference type="Gene3D" id="3.30.160.60">
    <property type="entry name" value="Classic Zinc Finger"/>
    <property type="match status" value="1"/>
</dbReference>
<evidence type="ECO:0000256" key="2">
    <source>
        <dbReference type="ARBA" id="ARBA00022723"/>
    </source>
</evidence>
<evidence type="ECO:0000256" key="9">
    <source>
        <dbReference type="RuleBase" id="RU000418"/>
    </source>
</evidence>
<feature type="domain" description="BED-type" evidence="11">
    <location>
        <begin position="581"/>
        <end position="640"/>
    </location>
</feature>
<keyword evidence="7" id="KW-0143">Chaperone</keyword>
<dbReference type="GO" id="GO:0003677">
    <property type="term" value="F:DNA binding"/>
    <property type="evidence" value="ECO:0007669"/>
    <property type="project" value="InterPro"/>
</dbReference>
<feature type="region of interest" description="Disordered" evidence="10">
    <location>
        <begin position="766"/>
        <end position="794"/>
    </location>
</feature>
<sequence length="949" mass="101229">MSTFSSSSTLFYPKCPPLARISDLRRVTFLSKNTSFRRNFVVRAGPKRISFDTDCRRALVAGIDKLADAVSVTLGPRGRNVVLDESEVPKVINDGVTIARAIELSDGIENAGAMLIQEVACKTNDSAGDGTTTAIVLAREIIKLGMLAVASGANPVSLKKGIDKTVHELIQVLRSNCIPVNGREDIKAVAAVSAGNDDFIGDLMATAIGKIGPDGVILIESSTSFDTTIEVQEGMKIDKGYMSPHFITNQDKSIVEFENAKVLVTDQKVTNVRDIVPLLEKTTQLSVPLLIIAEDISSEVLATLVLNKLQGILNVAAIKCPGFGEGKKAPLQDIALMTGADFLASDLGLMLRDVTSDQLGIARKVTITSNSTTIVADPSMKAEIQARISQIKKDLTEVDSSYLREKLSERIAKLSSGFAVIKVGGLTEAELEDRKLRMEDAKNATFAAMDEGIAPGGGATYVQLSKHISAISDLFEDPEEKMGAEIVGKALLVPAYLIAQNAGVDGSIVVEKLLGSDWRNGYNAMTNEFEDLLKSGVVDPCRVSRCALQNAASVAGVVLLSQAAMVDKRRKPKPAVPLKKKRPSKVWCYYCDREFDDEKILVQHQKAKHFKCHVCHKKLSTAGGMAIHVLQVHKETVTKVPNAKPDRESTEIEIYGMQGIPPDILAAHYGEDEEAPVKTAKLEVTSTGLVGGVVPGTLGVRFPPSSAYGAVPPAYNPAIPVMPPTWPIPAVRPQPWFRSPMAVPGPPAPVLAPQQPLFPVQNVTTPMTSTSAPGLQSPLQTGPPGLPSSAPPSISQPLFPISSPAAAPAQGSPFLATSSPAIVSSSSPTMFKGVADANSVLNTTIASGHVAPNVPGGTSYANSHMYASGPNTENPSIGPPPVISNKPPPSHPTTNEVYLLWDDEAMSMEERRISLATYQVHDETSQMNSIDAAIDRRISESRLAGRMAF</sequence>
<dbReference type="GO" id="GO:0005524">
    <property type="term" value="F:ATP binding"/>
    <property type="evidence" value="ECO:0007669"/>
    <property type="project" value="UniProtKB-KW"/>
</dbReference>
<dbReference type="NCBIfam" id="NF009487">
    <property type="entry name" value="PRK12849.1"/>
    <property type="match status" value="1"/>
</dbReference>
<dbReference type="Gene3D" id="3.50.7.10">
    <property type="entry name" value="GroEL"/>
    <property type="match status" value="1"/>
</dbReference>
<dbReference type="PANTHER" id="PTHR45633">
    <property type="entry name" value="60 KDA HEAT SHOCK PROTEIN, MITOCHONDRIAL"/>
    <property type="match status" value="1"/>
</dbReference>
<dbReference type="PROSITE" id="PS50808">
    <property type="entry name" value="ZF_BED"/>
    <property type="match status" value="1"/>
</dbReference>
<dbReference type="InterPro" id="IPR002423">
    <property type="entry name" value="Cpn60/GroEL/TCP-1"/>
</dbReference>
<dbReference type="SUPFAM" id="SSF48592">
    <property type="entry name" value="GroEL equatorial domain-like"/>
    <property type="match status" value="1"/>
</dbReference>
<dbReference type="InterPro" id="IPR027410">
    <property type="entry name" value="TCP-1-like_intermed_sf"/>
</dbReference>
<dbReference type="GO" id="GO:0042026">
    <property type="term" value="P:protein refolding"/>
    <property type="evidence" value="ECO:0007669"/>
    <property type="project" value="InterPro"/>
</dbReference>
<dbReference type="InterPro" id="IPR001844">
    <property type="entry name" value="Cpn60/GroEL"/>
</dbReference>
<dbReference type="InterPro" id="IPR018370">
    <property type="entry name" value="Chaperonin_Cpn60_CS"/>
</dbReference>
<dbReference type="InterPro" id="IPR027413">
    <property type="entry name" value="GROEL-like_equatorial_sf"/>
</dbReference>
<keyword evidence="2" id="KW-0479">Metal-binding</keyword>
<proteinExistence type="inferred from homology"/>
<accession>A0A9E7LE48</accession>
<evidence type="ECO:0000256" key="7">
    <source>
        <dbReference type="ARBA" id="ARBA00023186"/>
    </source>
</evidence>
<dbReference type="GO" id="GO:0140662">
    <property type="term" value="F:ATP-dependent protein folding chaperone"/>
    <property type="evidence" value="ECO:0007669"/>
    <property type="project" value="InterPro"/>
</dbReference>
<dbReference type="Pfam" id="PF00118">
    <property type="entry name" value="Cpn60_TCP1"/>
    <property type="match status" value="1"/>
</dbReference>
<comment type="similarity">
    <text evidence="1 9">Belongs to the chaperonin (HSP60) family.</text>
</comment>
<dbReference type="NCBIfam" id="NF009488">
    <property type="entry name" value="PRK12850.1"/>
    <property type="match status" value="1"/>
</dbReference>
<evidence type="ECO:0000256" key="6">
    <source>
        <dbReference type="ARBA" id="ARBA00022840"/>
    </source>
</evidence>
<keyword evidence="6" id="KW-0067">ATP-binding</keyword>
<dbReference type="Gene3D" id="1.10.560.10">
    <property type="entry name" value="GroEL-like equatorial domain"/>
    <property type="match status" value="1"/>
</dbReference>
<evidence type="ECO:0000313" key="12">
    <source>
        <dbReference type="EMBL" id="URE47330.1"/>
    </source>
</evidence>
<dbReference type="SMART" id="SM00355">
    <property type="entry name" value="ZnF_C2H2"/>
    <property type="match status" value="2"/>
</dbReference>
<dbReference type="InterPro" id="IPR027409">
    <property type="entry name" value="GroEL-like_apical_dom_sf"/>
</dbReference>
<name>A0A9E7LE48_9LILI</name>
<evidence type="ECO:0000259" key="11">
    <source>
        <dbReference type="PROSITE" id="PS50808"/>
    </source>
</evidence>
<evidence type="ECO:0000256" key="5">
    <source>
        <dbReference type="ARBA" id="ARBA00022833"/>
    </source>
</evidence>
<dbReference type="NCBIfam" id="TIGR02348">
    <property type="entry name" value="GroEL"/>
    <property type="match status" value="1"/>
</dbReference>
<dbReference type="CDD" id="cd20908">
    <property type="entry name" value="SUF4-like"/>
    <property type="match status" value="1"/>
</dbReference>
<dbReference type="OrthoDB" id="1733909at2759"/>
<dbReference type="Proteomes" id="UP001055439">
    <property type="component" value="Chromosome 9"/>
</dbReference>
<evidence type="ECO:0000256" key="10">
    <source>
        <dbReference type="SAM" id="MobiDB-lite"/>
    </source>
</evidence>
<keyword evidence="3" id="KW-0547">Nucleotide-binding</keyword>
<feature type="compositionally biased region" description="Pro residues" evidence="10">
    <location>
        <begin position="877"/>
        <end position="891"/>
    </location>
</feature>
<evidence type="ECO:0000256" key="3">
    <source>
        <dbReference type="ARBA" id="ARBA00022741"/>
    </source>
</evidence>